<evidence type="ECO:0000313" key="4">
    <source>
        <dbReference type="Proteomes" id="UP001454036"/>
    </source>
</evidence>
<feature type="domain" description="DNA helicase Pif1-like DEAD-box helicase" evidence="2">
    <location>
        <begin position="1"/>
        <end position="55"/>
    </location>
</feature>
<comment type="similarity">
    <text evidence="1">Belongs to the helicase family.</text>
</comment>
<dbReference type="Gene3D" id="3.40.50.300">
    <property type="entry name" value="P-loop containing nucleotide triphosphate hydrolases"/>
    <property type="match status" value="1"/>
</dbReference>
<keyword evidence="1" id="KW-0347">Helicase</keyword>
<dbReference type="GO" id="GO:0006310">
    <property type="term" value="P:DNA recombination"/>
    <property type="evidence" value="ECO:0007669"/>
    <property type="project" value="UniProtKB-KW"/>
</dbReference>
<keyword evidence="1" id="KW-0067">ATP-binding</keyword>
<evidence type="ECO:0000256" key="1">
    <source>
        <dbReference type="RuleBase" id="RU363044"/>
    </source>
</evidence>
<gene>
    <name evidence="3" type="ORF">LIER_35858</name>
</gene>
<evidence type="ECO:0000313" key="3">
    <source>
        <dbReference type="EMBL" id="GAA0144032.1"/>
    </source>
</evidence>
<dbReference type="EMBL" id="BAABME010016009">
    <property type="protein sequence ID" value="GAA0144032.1"/>
    <property type="molecule type" value="Genomic_DNA"/>
</dbReference>
<dbReference type="AlphaFoldDB" id="A0AAV3NYV5"/>
<dbReference type="SUPFAM" id="SSF52540">
    <property type="entry name" value="P-loop containing nucleoside triphosphate hydrolases"/>
    <property type="match status" value="1"/>
</dbReference>
<dbReference type="EC" id="5.6.2.3" evidence="1"/>
<dbReference type="PANTHER" id="PTHR10492:SF94">
    <property type="entry name" value="ATP-DEPENDENT DNA HELICASE"/>
    <property type="match status" value="1"/>
</dbReference>
<dbReference type="GO" id="GO:0016787">
    <property type="term" value="F:hydrolase activity"/>
    <property type="evidence" value="ECO:0007669"/>
    <property type="project" value="UniProtKB-KW"/>
</dbReference>
<keyword evidence="1" id="KW-0234">DNA repair</keyword>
<evidence type="ECO:0000259" key="2">
    <source>
        <dbReference type="Pfam" id="PF05970"/>
    </source>
</evidence>
<keyword evidence="1" id="KW-0227">DNA damage</keyword>
<dbReference type="CDD" id="cd18809">
    <property type="entry name" value="SF1_C_RecD"/>
    <property type="match status" value="1"/>
</dbReference>
<keyword evidence="1" id="KW-0378">Hydrolase</keyword>
<reference evidence="3 4" key="1">
    <citation type="submission" date="2024-01" db="EMBL/GenBank/DDBJ databases">
        <title>The complete chloroplast genome sequence of Lithospermum erythrorhizon: insights into the phylogenetic relationship among Boraginaceae species and the maternal lineages of purple gromwells.</title>
        <authorList>
            <person name="Okada T."/>
            <person name="Watanabe K."/>
        </authorList>
    </citation>
    <scope>NUCLEOTIDE SEQUENCE [LARGE SCALE GENOMIC DNA]</scope>
</reference>
<keyword evidence="4" id="KW-1185">Reference proteome</keyword>
<dbReference type="Pfam" id="PF05970">
    <property type="entry name" value="PIF1"/>
    <property type="match status" value="1"/>
</dbReference>
<dbReference type="Proteomes" id="UP001454036">
    <property type="component" value="Unassembled WGS sequence"/>
</dbReference>
<keyword evidence="1" id="KW-0547">Nucleotide-binding</keyword>
<name>A0AAV3NYV5_LITER</name>
<keyword evidence="1" id="KW-0233">DNA recombination</keyword>
<comment type="catalytic activity">
    <reaction evidence="1">
        <text>ATP + H2O = ADP + phosphate + H(+)</text>
        <dbReference type="Rhea" id="RHEA:13065"/>
        <dbReference type="ChEBI" id="CHEBI:15377"/>
        <dbReference type="ChEBI" id="CHEBI:15378"/>
        <dbReference type="ChEBI" id="CHEBI:30616"/>
        <dbReference type="ChEBI" id="CHEBI:43474"/>
        <dbReference type="ChEBI" id="CHEBI:456216"/>
        <dbReference type="EC" id="5.6.2.3"/>
    </reaction>
</comment>
<dbReference type="GO" id="GO:0005524">
    <property type="term" value="F:ATP binding"/>
    <property type="evidence" value="ECO:0007669"/>
    <property type="project" value="UniProtKB-KW"/>
</dbReference>
<dbReference type="GO" id="GO:0000723">
    <property type="term" value="P:telomere maintenance"/>
    <property type="evidence" value="ECO:0007669"/>
    <property type="project" value="InterPro"/>
</dbReference>
<protein>
    <recommendedName>
        <fullName evidence="1">ATP-dependent DNA helicase</fullName>
        <ecNumber evidence="1">5.6.2.3</ecNumber>
    </recommendedName>
</protein>
<dbReference type="GO" id="GO:0043139">
    <property type="term" value="F:5'-3' DNA helicase activity"/>
    <property type="evidence" value="ECO:0007669"/>
    <property type="project" value="UniProtKB-EC"/>
</dbReference>
<dbReference type="InterPro" id="IPR010285">
    <property type="entry name" value="DNA_helicase_pif1-like_DEAD"/>
</dbReference>
<comment type="cofactor">
    <cofactor evidence="1">
        <name>Mg(2+)</name>
        <dbReference type="ChEBI" id="CHEBI:18420"/>
    </cofactor>
</comment>
<accession>A0AAV3NYV5</accession>
<dbReference type="GO" id="GO:0006281">
    <property type="term" value="P:DNA repair"/>
    <property type="evidence" value="ECO:0007669"/>
    <property type="project" value="UniProtKB-KW"/>
</dbReference>
<proteinExistence type="inferred from homology"/>
<dbReference type="InterPro" id="IPR027417">
    <property type="entry name" value="P-loop_NTPase"/>
</dbReference>
<comment type="caution">
    <text evidence="3">The sequence shown here is derived from an EMBL/GenBank/DDBJ whole genome shotgun (WGS) entry which is preliminary data.</text>
</comment>
<organism evidence="3 4">
    <name type="scientific">Lithospermum erythrorhizon</name>
    <name type="common">Purple gromwell</name>
    <name type="synonym">Lithospermum officinale var. erythrorhizon</name>
    <dbReference type="NCBI Taxonomy" id="34254"/>
    <lineage>
        <taxon>Eukaryota</taxon>
        <taxon>Viridiplantae</taxon>
        <taxon>Streptophyta</taxon>
        <taxon>Embryophyta</taxon>
        <taxon>Tracheophyta</taxon>
        <taxon>Spermatophyta</taxon>
        <taxon>Magnoliopsida</taxon>
        <taxon>eudicotyledons</taxon>
        <taxon>Gunneridae</taxon>
        <taxon>Pentapetalae</taxon>
        <taxon>asterids</taxon>
        <taxon>lamiids</taxon>
        <taxon>Boraginales</taxon>
        <taxon>Boraginaceae</taxon>
        <taxon>Boraginoideae</taxon>
        <taxon>Lithospermeae</taxon>
        <taxon>Lithospermum</taxon>
    </lineage>
</organism>
<sequence>MANKSVVEALDKLLQDLCENKAPFGGKLIVFGGDFGQVLPVVRGGGRREQVQASLGVLIYGHTSQKIPLEPNPSENKYLIPFVRRQVPLRLCFAMSINKTQGQTLDYVGLYLKQPVFTHGQLYVAISRAKTGKNVKVLVLPPIARDIGTKYTTNVVYDEVLLRASFL</sequence>
<dbReference type="PANTHER" id="PTHR10492">
    <property type="match status" value="1"/>
</dbReference>